<feature type="region of interest" description="Disordered" evidence="1">
    <location>
        <begin position="260"/>
        <end position="291"/>
    </location>
</feature>
<proteinExistence type="predicted"/>
<dbReference type="AlphaFoldDB" id="A0ABD5BKF7"/>
<evidence type="ECO:0000256" key="1">
    <source>
        <dbReference type="SAM" id="MobiDB-lite"/>
    </source>
</evidence>
<feature type="compositionally biased region" description="Polar residues" evidence="1">
    <location>
        <begin position="260"/>
        <end position="276"/>
    </location>
</feature>
<feature type="domain" description="Phage tail fibre protein N-terminal" evidence="2">
    <location>
        <begin position="4"/>
        <end position="150"/>
    </location>
</feature>
<reference evidence="3 4" key="1">
    <citation type="submission" date="2023-07" db="EMBL/GenBank/DDBJ databases">
        <title>Pathogens genome sequencing project 196.</title>
        <authorList>
            <person name="Cao X."/>
        </authorList>
    </citation>
    <scope>NUCLEOTIDE SEQUENCE [LARGE SCALE GENOMIC DNA]</scope>
    <source>
        <strain evidence="3 4">SM41</strain>
    </source>
</reference>
<dbReference type="EMBL" id="JAVIPQ010000255">
    <property type="protein sequence ID" value="MDQ9557222.1"/>
    <property type="molecule type" value="Genomic_DNA"/>
</dbReference>
<name>A0ABD5BKF7_SERMA</name>
<sequence>MADKKFLTLITAAGAERLANAAVTGTPVAIAEMAVGDAGGQLSSPNAAHAGLINEQYRGMLNKLAIADSDASVIEAEMIMPPQIGGFWLRELALYADDGECIAVGNMPETYKPLLAEGSGRFQIIRMQLKVSSTATVELIADPSVILATAEDVKGAEDAAKDYTDEAIGELGESVNKAIDAAVKAAIRYAWEQDNPVGSSRLFNQKVNPNTKWPWSTWEYAGEHLTIRTANADGSDVGTLGGSDTVNITRANLPQSVLNVSGSTSEQGAQTLQTTPAGRHKHQGGMSAPGEAWDGDYIVGSDNDSHRTRNYTSEAEDHIHEVTVPAHAHTVWAQTEALGQGQAISVVERHKLQMLWHRVA</sequence>
<evidence type="ECO:0000313" key="4">
    <source>
        <dbReference type="Proteomes" id="UP001234811"/>
    </source>
</evidence>
<dbReference type="Proteomes" id="UP001234811">
    <property type="component" value="Unassembled WGS sequence"/>
</dbReference>
<comment type="caution">
    <text evidence="3">The sequence shown here is derived from an EMBL/GenBank/DDBJ whole genome shotgun (WGS) entry which is preliminary data.</text>
</comment>
<accession>A0ABD5BKF7</accession>
<organism evidence="3 4">
    <name type="scientific">Serratia marcescens</name>
    <dbReference type="NCBI Taxonomy" id="615"/>
    <lineage>
        <taxon>Bacteria</taxon>
        <taxon>Pseudomonadati</taxon>
        <taxon>Pseudomonadota</taxon>
        <taxon>Gammaproteobacteria</taxon>
        <taxon>Enterobacterales</taxon>
        <taxon>Yersiniaceae</taxon>
        <taxon>Serratia</taxon>
    </lineage>
</organism>
<dbReference type="PANTHER" id="PTHR35191">
    <property type="entry name" value="PROPHAGE SIDE TAIL FIBER PROTEIN HOMOLOG STFQ-RELATED"/>
    <property type="match status" value="1"/>
</dbReference>
<evidence type="ECO:0000313" key="3">
    <source>
        <dbReference type="EMBL" id="MDQ9557222.1"/>
    </source>
</evidence>
<dbReference type="InterPro" id="IPR051934">
    <property type="entry name" value="Phage_Tail_Fiber_Structural"/>
</dbReference>
<evidence type="ECO:0000259" key="2">
    <source>
        <dbReference type="Pfam" id="PF12571"/>
    </source>
</evidence>
<gene>
    <name evidence="3" type="ORF">RF091_17075</name>
</gene>
<dbReference type="RefSeq" id="WP_308375720.1">
    <property type="nucleotide sequence ID" value="NZ_CP109829.1"/>
</dbReference>
<dbReference type="InterPro" id="IPR022225">
    <property type="entry name" value="Phage_tail_fibre_N"/>
</dbReference>
<dbReference type="PANTHER" id="PTHR35191:SF1">
    <property type="entry name" value="PROPHAGE SIDE TAIL FIBER PROTEIN HOMOLOG STFQ-RELATED"/>
    <property type="match status" value="1"/>
</dbReference>
<protein>
    <submittedName>
        <fullName evidence="3">Phage tail protein</fullName>
    </submittedName>
</protein>
<dbReference type="Pfam" id="PF12571">
    <property type="entry name" value="Phage_tail_fib"/>
    <property type="match status" value="1"/>
</dbReference>